<dbReference type="Gene3D" id="1.10.3720.10">
    <property type="entry name" value="MetI-like"/>
    <property type="match status" value="1"/>
</dbReference>
<keyword evidence="11" id="KW-1185">Reference proteome</keyword>
<gene>
    <name evidence="10" type="ORF">LNTAR_08484</name>
</gene>
<dbReference type="PANTHER" id="PTHR43744:SF8">
    <property type="entry name" value="SN-GLYCEROL-3-PHOSPHATE TRANSPORT SYSTEM PERMEASE PROTEIN UGPE"/>
    <property type="match status" value="1"/>
</dbReference>
<feature type="transmembrane region" description="Helical" evidence="8">
    <location>
        <begin position="458"/>
        <end position="480"/>
    </location>
</feature>
<dbReference type="Pfam" id="PF00528">
    <property type="entry name" value="BPD_transp_1"/>
    <property type="match status" value="1"/>
</dbReference>
<feature type="transmembrane region" description="Helical" evidence="8">
    <location>
        <begin position="585"/>
        <end position="605"/>
    </location>
</feature>
<dbReference type="EMBL" id="ABCK01000004">
    <property type="protein sequence ID" value="EDM28592.1"/>
    <property type="molecule type" value="Genomic_DNA"/>
</dbReference>
<dbReference type="AlphaFoldDB" id="A6DHT8"/>
<dbReference type="OrthoDB" id="9771544at2"/>
<feature type="domain" description="ABC transmembrane type-1" evidence="9">
    <location>
        <begin position="421"/>
        <end position="608"/>
    </location>
</feature>
<feature type="transmembrane region" description="Helical" evidence="8">
    <location>
        <begin position="422"/>
        <end position="446"/>
    </location>
</feature>
<dbReference type="CDD" id="cd06261">
    <property type="entry name" value="TM_PBP2"/>
    <property type="match status" value="1"/>
</dbReference>
<reference evidence="10 11" key="1">
    <citation type="journal article" date="2010" name="J. Bacteriol.">
        <title>Genome sequence of Lentisphaera araneosa HTCC2155T, the type species of the order Lentisphaerales in the phylum Lentisphaerae.</title>
        <authorList>
            <person name="Thrash J.C."/>
            <person name="Cho J.C."/>
            <person name="Vergin K.L."/>
            <person name="Morris R.M."/>
            <person name="Giovannoni S.J."/>
        </authorList>
    </citation>
    <scope>NUCLEOTIDE SEQUENCE [LARGE SCALE GENOMIC DNA]</scope>
    <source>
        <strain evidence="10 11">HTCC2155</strain>
    </source>
</reference>
<proteinExistence type="inferred from homology"/>
<accession>A6DHT8</accession>
<comment type="subcellular location">
    <subcellularLocation>
        <location evidence="1 8">Cell membrane</location>
        <topology evidence="1 8">Multi-pass membrane protein</topology>
    </subcellularLocation>
</comment>
<evidence type="ECO:0000256" key="1">
    <source>
        <dbReference type="ARBA" id="ARBA00004651"/>
    </source>
</evidence>
<evidence type="ECO:0000256" key="6">
    <source>
        <dbReference type="ARBA" id="ARBA00022989"/>
    </source>
</evidence>
<dbReference type="PROSITE" id="PS50928">
    <property type="entry name" value="ABC_TM1"/>
    <property type="match status" value="1"/>
</dbReference>
<keyword evidence="5 8" id="KW-0812">Transmembrane</keyword>
<evidence type="ECO:0000259" key="9">
    <source>
        <dbReference type="PROSITE" id="PS50928"/>
    </source>
</evidence>
<organism evidence="10 11">
    <name type="scientific">Lentisphaera araneosa HTCC2155</name>
    <dbReference type="NCBI Taxonomy" id="313628"/>
    <lineage>
        <taxon>Bacteria</taxon>
        <taxon>Pseudomonadati</taxon>
        <taxon>Lentisphaerota</taxon>
        <taxon>Lentisphaeria</taxon>
        <taxon>Lentisphaerales</taxon>
        <taxon>Lentisphaeraceae</taxon>
        <taxon>Lentisphaera</taxon>
    </lineage>
</organism>
<evidence type="ECO:0000256" key="5">
    <source>
        <dbReference type="ARBA" id="ARBA00022692"/>
    </source>
</evidence>
<comment type="caution">
    <text evidence="10">The sequence shown here is derived from an EMBL/GenBank/DDBJ whole genome shotgun (WGS) entry which is preliminary data.</text>
</comment>
<dbReference type="STRING" id="313628.LNTAR_08484"/>
<keyword evidence="3 8" id="KW-0813">Transport</keyword>
<feature type="transmembrane region" description="Helical" evidence="8">
    <location>
        <begin position="17"/>
        <end position="38"/>
    </location>
</feature>
<protein>
    <recommendedName>
        <fullName evidence="2">sn-glycerol-3-phosphate transport system permease protein UgpE</fullName>
    </recommendedName>
</protein>
<dbReference type="GO" id="GO:0055085">
    <property type="term" value="P:transmembrane transport"/>
    <property type="evidence" value="ECO:0007669"/>
    <property type="project" value="InterPro"/>
</dbReference>
<dbReference type="InterPro" id="IPR000515">
    <property type="entry name" value="MetI-like"/>
</dbReference>
<evidence type="ECO:0000256" key="7">
    <source>
        <dbReference type="ARBA" id="ARBA00023136"/>
    </source>
</evidence>
<sequence length="622" mass="70853">MPILNEIAQKSSKGKGLLLMFYSCLSIGALVMLLPFVFMTSGAMKGQYNSGRFNLLPRYLYDDLELYRAWSESKYIRVDKYNSIAEVAISDFSELDKPIINDHAIIDYEVFLASQQRKVHERVLGHVTTSNQNLPENNLAFIQYLDEKFAGLENANRELELNMPNWQSLAGAVLQQRVFQRSFVKNESKLMDEFYAFANSANTLDFYYPGVHGQFRSRMILPFSSPDLSSLSELTGLKLNKLSEVHLGRKDGNAWFQQQRSSFIKDFVNARYLKLKDSDQQRTKFRDFLKENFKGELKAAQEIYGLIDNFDEISFVSSIPKEPAQAVLYSAYIEQVAAIKDLNLLGPDIAFQNFLEQKYGKLSALNDSWSTDYRSFAEIAMPQSSMDYQYVLTNKTRLRWDLGTINVRFIFNYLTTQGRAGWVTFVFCFLTIVSSLLINPLAAYALSRYQLPSTYKVLMFFMATMAFPAAVTQIPSFLLLKDLGMLNTFWALVLPGMANGYSIFILKGFFDSLPSELYEAAQIDGAGEFKMFWQLTLNLSKPVLALIALNSFTAAYGNFMYALLICQDESMWTIMVYLFKLQTEASQPVIFASLLVAAIPTLIIFMSCQKIIMKGIVIPSEK</sequence>
<keyword evidence="4" id="KW-1003">Cell membrane</keyword>
<evidence type="ECO:0000313" key="11">
    <source>
        <dbReference type="Proteomes" id="UP000004947"/>
    </source>
</evidence>
<keyword evidence="6 8" id="KW-1133">Transmembrane helix</keyword>
<evidence type="ECO:0000256" key="8">
    <source>
        <dbReference type="RuleBase" id="RU363032"/>
    </source>
</evidence>
<dbReference type="eggNOG" id="COG0395">
    <property type="taxonomic scope" value="Bacteria"/>
</dbReference>
<dbReference type="RefSeq" id="WP_007277473.1">
    <property type="nucleotide sequence ID" value="NZ_ABCK01000004.1"/>
</dbReference>
<evidence type="ECO:0000256" key="3">
    <source>
        <dbReference type="ARBA" id="ARBA00022448"/>
    </source>
</evidence>
<dbReference type="InterPro" id="IPR035906">
    <property type="entry name" value="MetI-like_sf"/>
</dbReference>
<feature type="transmembrane region" description="Helical" evidence="8">
    <location>
        <begin position="543"/>
        <end position="565"/>
    </location>
</feature>
<evidence type="ECO:0000256" key="4">
    <source>
        <dbReference type="ARBA" id="ARBA00022475"/>
    </source>
</evidence>
<keyword evidence="7 8" id="KW-0472">Membrane</keyword>
<dbReference type="Proteomes" id="UP000004947">
    <property type="component" value="Unassembled WGS sequence"/>
</dbReference>
<evidence type="ECO:0000313" key="10">
    <source>
        <dbReference type="EMBL" id="EDM28592.1"/>
    </source>
</evidence>
<dbReference type="SUPFAM" id="SSF161098">
    <property type="entry name" value="MetI-like"/>
    <property type="match status" value="1"/>
</dbReference>
<evidence type="ECO:0000256" key="2">
    <source>
        <dbReference type="ARBA" id="ARBA00020515"/>
    </source>
</evidence>
<dbReference type="PANTHER" id="PTHR43744">
    <property type="entry name" value="ABC TRANSPORTER PERMEASE PROTEIN MG189-RELATED-RELATED"/>
    <property type="match status" value="1"/>
</dbReference>
<feature type="transmembrane region" description="Helical" evidence="8">
    <location>
        <begin position="486"/>
        <end position="506"/>
    </location>
</feature>
<name>A6DHT8_9BACT</name>
<dbReference type="GO" id="GO:0005886">
    <property type="term" value="C:plasma membrane"/>
    <property type="evidence" value="ECO:0007669"/>
    <property type="project" value="UniProtKB-SubCell"/>
</dbReference>
<comment type="similarity">
    <text evidence="8">Belongs to the binding-protein-dependent transport system permease family.</text>
</comment>